<dbReference type="GO" id="GO:0046872">
    <property type="term" value="F:metal ion binding"/>
    <property type="evidence" value="ECO:0007669"/>
    <property type="project" value="UniProtKB-KW"/>
</dbReference>
<dbReference type="CDD" id="cd02909">
    <property type="entry name" value="cupin_pirin_N"/>
    <property type="match status" value="1"/>
</dbReference>
<dbReference type="InterPro" id="IPR003829">
    <property type="entry name" value="Pirin_N_dom"/>
</dbReference>
<dbReference type="PIRSF" id="PIRSF006232">
    <property type="entry name" value="Pirin"/>
    <property type="match status" value="1"/>
</dbReference>
<accession>A0A031K0I3</accession>
<keyword evidence="2" id="KW-0408">Iron</keyword>
<dbReference type="CDD" id="cd02247">
    <property type="entry name" value="cupin_pirin_C"/>
    <property type="match status" value="1"/>
</dbReference>
<dbReference type="Pfam" id="PF02678">
    <property type="entry name" value="Pirin"/>
    <property type="match status" value="1"/>
</dbReference>
<evidence type="ECO:0000313" key="8">
    <source>
        <dbReference type="Proteomes" id="UP000024329"/>
    </source>
</evidence>
<dbReference type="eggNOG" id="COG1741">
    <property type="taxonomic scope" value="Bacteria"/>
</dbReference>
<evidence type="ECO:0000256" key="4">
    <source>
        <dbReference type="SAM" id="MobiDB-lite"/>
    </source>
</evidence>
<sequence length="332" mass="36242">MTRKMRNTQRVGSQVARPSAMPHIWPGKENNGRDDMIEMVIEQRRRSLGGGLDVGRVLPFAKRRMVGPFVFFDHMGPLDVAAGADRSLDVRPHPHIGLSTVTYLFSGEIVHRDSVGSHQTIRPQEVNWMTAGSGITHSERFEKARAVGDHLHGIQAWVALPEGDEEVAPSFSHHAGDDLPQWSEAGVRGQLIAGSAYGLTAGARTHSPLFYAHLDLDAGARAEVPPGHAERAVYVATGAVEVDGSRYEAGNMLVLGADVSSVIAVERSTVMVLGGEPVGERFLYWNFVSSSKDRLRQAAEDWKAGRMKLPDADDKEFIPLPDDPFLKPPAMS</sequence>
<feature type="binding site" evidence="2">
    <location>
        <position position="137"/>
    </location>
    <ligand>
        <name>Fe cation</name>
        <dbReference type="ChEBI" id="CHEBI:24875"/>
    </ligand>
</feature>
<evidence type="ECO:0000259" key="5">
    <source>
        <dbReference type="Pfam" id="PF02678"/>
    </source>
</evidence>
<dbReference type="EMBL" id="JFYZ01000005">
    <property type="protein sequence ID" value="EZP82725.1"/>
    <property type="molecule type" value="Genomic_DNA"/>
</dbReference>
<feature type="domain" description="Pirin C-terminal" evidence="6">
    <location>
        <begin position="211"/>
        <end position="307"/>
    </location>
</feature>
<name>A0A031K0I3_9SPHN</name>
<dbReference type="PANTHER" id="PTHR13903:SF8">
    <property type="entry name" value="PIRIN"/>
    <property type="match status" value="1"/>
</dbReference>
<dbReference type="Gene3D" id="2.60.120.10">
    <property type="entry name" value="Jelly Rolls"/>
    <property type="match status" value="2"/>
</dbReference>
<comment type="caution">
    <text evidence="7">The sequence shown here is derived from an EMBL/GenBank/DDBJ whole genome shotgun (WGS) entry which is preliminary data.</text>
</comment>
<comment type="similarity">
    <text evidence="1 3">Belongs to the pirin family.</text>
</comment>
<evidence type="ECO:0000313" key="7">
    <source>
        <dbReference type="EMBL" id="EZP82725.1"/>
    </source>
</evidence>
<proteinExistence type="inferred from homology"/>
<evidence type="ECO:0000259" key="6">
    <source>
        <dbReference type="Pfam" id="PF05726"/>
    </source>
</evidence>
<dbReference type="Proteomes" id="UP000024329">
    <property type="component" value="Unassembled WGS sequence"/>
</dbReference>
<dbReference type="SUPFAM" id="SSF51182">
    <property type="entry name" value="RmlC-like cupins"/>
    <property type="match status" value="1"/>
</dbReference>
<feature type="region of interest" description="Disordered" evidence="4">
    <location>
        <begin position="313"/>
        <end position="332"/>
    </location>
</feature>
<evidence type="ECO:0000256" key="1">
    <source>
        <dbReference type="ARBA" id="ARBA00008416"/>
    </source>
</evidence>
<feature type="binding site" evidence="2">
    <location>
        <position position="139"/>
    </location>
    <ligand>
        <name>Fe cation</name>
        <dbReference type="ChEBI" id="CHEBI:24875"/>
    </ligand>
</feature>
<comment type="cofactor">
    <cofactor evidence="2">
        <name>Fe cation</name>
        <dbReference type="ChEBI" id="CHEBI:24875"/>
    </cofactor>
    <text evidence="2">Binds 1 Fe cation per subunit.</text>
</comment>
<feature type="binding site" evidence="2">
    <location>
        <position position="95"/>
    </location>
    <ligand>
        <name>Fe cation</name>
        <dbReference type="ChEBI" id="CHEBI:24875"/>
    </ligand>
</feature>
<dbReference type="PATRIC" id="fig|158500.4.peg.1687"/>
<dbReference type="InterPro" id="IPR008778">
    <property type="entry name" value="Pirin_C_dom"/>
</dbReference>
<gene>
    <name evidence="7" type="ORF">BV97_01649</name>
</gene>
<dbReference type="PANTHER" id="PTHR13903">
    <property type="entry name" value="PIRIN-RELATED"/>
    <property type="match status" value="1"/>
</dbReference>
<feature type="binding site" evidence="2">
    <location>
        <position position="93"/>
    </location>
    <ligand>
        <name>Fe cation</name>
        <dbReference type="ChEBI" id="CHEBI:24875"/>
    </ligand>
</feature>
<organism evidence="7 8">
    <name type="scientific">Novosphingobium resinovorum</name>
    <dbReference type="NCBI Taxonomy" id="158500"/>
    <lineage>
        <taxon>Bacteria</taxon>
        <taxon>Pseudomonadati</taxon>
        <taxon>Pseudomonadota</taxon>
        <taxon>Alphaproteobacteria</taxon>
        <taxon>Sphingomonadales</taxon>
        <taxon>Sphingomonadaceae</taxon>
        <taxon>Novosphingobium</taxon>
    </lineage>
</organism>
<protein>
    <submittedName>
        <fullName evidence="7">Pirin domain-containing protein</fullName>
    </submittedName>
</protein>
<reference evidence="7 8" key="1">
    <citation type="submission" date="2014-03" db="EMBL/GenBank/DDBJ databases">
        <title>Whole genome sequence of Novosphingobium resinovorum KF1.</title>
        <authorList>
            <person name="Gan H.M."/>
            <person name="Gan H.Y."/>
            <person name="Chew T.H."/>
            <person name="Savka M.A."/>
        </authorList>
    </citation>
    <scope>NUCLEOTIDE SEQUENCE [LARGE SCALE GENOMIC DNA]</scope>
    <source>
        <strain evidence="7 8">KF1</strain>
    </source>
</reference>
<feature type="region of interest" description="Disordered" evidence="4">
    <location>
        <begin position="1"/>
        <end position="29"/>
    </location>
</feature>
<dbReference type="AlphaFoldDB" id="A0A031K0I3"/>
<dbReference type="InterPro" id="IPR011051">
    <property type="entry name" value="RmlC_Cupin_sf"/>
</dbReference>
<dbReference type="Pfam" id="PF05726">
    <property type="entry name" value="Pirin_C"/>
    <property type="match status" value="1"/>
</dbReference>
<evidence type="ECO:0000256" key="3">
    <source>
        <dbReference type="RuleBase" id="RU003457"/>
    </source>
</evidence>
<dbReference type="InterPro" id="IPR012093">
    <property type="entry name" value="Pirin"/>
</dbReference>
<feature type="domain" description="Pirin N-terminal" evidence="5">
    <location>
        <begin position="55"/>
        <end position="158"/>
    </location>
</feature>
<dbReference type="InterPro" id="IPR014710">
    <property type="entry name" value="RmlC-like_jellyroll"/>
</dbReference>
<evidence type="ECO:0000256" key="2">
    <source>
        <dbReference type="PIRSR" id="PIRSR006232-1"/>
    </source>
</evidence>
<keyword evidence="2" id="KW-0479">Metal-binding</keyword>